<organism evidence="2 3">
    <name type="scientific">Rubroshorea leprosula</name>
    <dbReference type="NCBI Taxonomy" id="152421"/>
    <lineage>
        <taxon>Eukaryota</taxon>
        <taxon>Viridiplantae</taxon>
        <taxon>Streptophyta</taxon>
        <taxon>Embryophyta</taxon>
        <taxon>Tracheophyta</taxon>
        <taxon>Spermatophyta</taxon>
        <taxon>Magnoliopsida</taxon>
        <taxon>eudicotyledons</taxon>
        <taxon>Gunneridae</taxon>
        <taxon>Pentapetalae</taxon>
        <taxon>rosids</taxon>
        <taxon>malvids</taxon>
        <taxon>Malvales</taxon>
        <taxon>Dipterocarpaceae</taxon>
        <taxon>Rubroshorea</taxon>
    </lineage>
</organism>
<evidence type="ECO:0000313" key="3">
    <source>
        <dbReference type="Proteomes" id="UP001054252"/>
    </source>
</evidence>
<comment type="caution">
    <text evidence="2">The sequence shown here is derived from an EMBL/GenBank/DDBJ whole genome shotgun (WGS) entry which is preliminary data.</text>
</comment>
<dbReference type="Proteomes" id="UP001054252">
    <property type="component" value="Unassembled WGS sequence"/>
</dbReference>
<protein>
    <submittedName>
        <fullName evidence="2">Uncharacterized protein</fullName>
    </submittedName>
</protein>
<reference evidence="2 3" key="1">
    <citation type="journal article" date="2021" name="Commun. Biol.">
        <title>The genome of Shorea leprosula (Dipterocarpaceae) highlights the ecological relevance of drought in aseasonal tropical rainforests.</title>
        <authorList>
            <person name="Ng K.K.S."/>
            <person name="Kobayashi M.J."/>
            <person name="Fawcett J.A."/>
            <person name="Hatakeyama M."/>
            <person name="Paape T."/>
            <person name="Ng C.H."/>
            <person name="Ang C.C."/>
            <person name="Tnah L.H."/>
            <person name="Lee C.T."/>
            <person name="Nishiyama T."/>
            <person name="Sese J."/>
            <person name="O'Brien M.J."/>
            <person name="Copetti D."/>
            <person name="Mohd Noor M.I."/>
            <person name="Ong R.C."/>
            <person name="Putra M."/>
            <person name="Sireger I.Z."/>
            <person name="Indrioko S."/>
            <person name="Kosugi Y."/>
            <person name="Izuno A."/>
            <person name="Isagi Y."/>
            <person name="Lee S.L."/>
            <person name="Shimizu K.K."/>
        </authorList>
    </citation>
    <scope>NUCLEOTIDE SEQUENCE [LARGE SCALE GENOMIC DNA]</scope>
    <source>
        <strain evidence="2">214</strain>
    </source>
</reference>
<dbReference type="AlphaFoldDB" id="A0AAV5M6T5"/>
<accession>A0AAV5M6T5</accession>
<dbReference type="EMBL" id="BPVZ01000192">
    <property type="protein sequence ID" value="GKV45255.1"/>
    <property type="molecule type" value="Genomic_DNA"/>
</dbReference>
<evidence type="ECO:0000313" key="2">
    <source>
        <dbReference type="EMBL" id="GKV45255.1"/>
    </source>
</evidence>
<dbReference type="InterPro" id="IPR011009">
    <property type="entry name" value="Kinase-like_dom_sf"/>
</dbReference>
<keyword evidence="1" id="KW-0812">Transmembrane</keyword>
<keyword evidence="1" id="KW-1133">Transmembrane helix</keyword>
<feature type="transmembrane region" description="Helical" evidence="1">
    <location>
        <begin position="112"/>
        <end position="133"/>
    </location>
</feature>
<evidence type="ECO:0000256" key="1">
    <source>
        <dbReference type="SAM" id="Phobius"/>
    </source>
</evidence>
<dbReference type="Gene3D" id="3.30.200.20">
    <property type="entry name" value="Phosphorylase Kinase, domain 1"/>
    <property type="match status" value="1"/>
</dbReference>
<gene>
    <name evidence="2" type="ORF">SLEP1_g52364</name>
</gene>
<proteinExistence type="predicted"/>
<name>A0AAV5M6T5_9ROSI</name>
<sequence length="379" mass="41279">MNDDCWLVVRTKRQYWRGVKQRVFRPWDFGFSKHFGSKYELGEEVGRGHFGYTCSTKFKKGELKGQQVAVKVIPKAKEMRGPLGAVIGRYPSSDGSTQLGGIIRHNKKCRDVAFLVIFIAFWVAMIVNSSFGFNQGNPKSRKFPDLLGVSSSPVRRVLLGVNPLAFSVSVSFPADPVGSPPPAPVVLAEIFWRTKTGKFKHHGLENTVELQQMFDRIVVTGEIAWTPTAGPIPPVQQNVGFEDAIDLEEGSGDSDEVNVIPTQIGGSSEKRKKNTIGPSLTGKGKKVKLKGPILLLFFLPAAAGKEPKQAAGTNLEKPNFGSALLCSSPSGCSCFVVREFLPCTAAGFFPLLGSVLAGKFWFPIVLLVSTEIECSVLCE</sequence>
<keyword evidence="1" id="KW-0472">Membrane</keyword>
<dbReference type="SUPFAM" id="SSF56112">
    <property type="entry name" value="Protein kinase-like (PK-like)"/>
    <property type="match status" value="1"/>
</dbReference>
<keyword evidence="3" id="KW-1185">Reference proteome</keyword>